<organism evidence="4 5">
    <name type="scientific">Rhodopseudomonas rhenobacensis</name>
    <dbReference type="NCBI Taxonomy" id="87461"/>
    <lineage>
        <taxon>Bacteria</taxon>
        <taxon>Pseudomonadati</taxon>
        <taxon>Pseudomonadota</taxon>
        <taxon>Alphaproteobacteria</taxon>
        <taxon>Hyphomicrobiales</taxon>
        <taxon>Nitrobacteraceae</taxon>
        <taxon>Rhodopseudomonas</taxon>
    </lineage>
</organism>
<name>A0A7W7Z6F0_9BRAD</name>
<dbReference type="EMBL" id="JACHIH010000026">
    <property type="protein sequence ID" value="MBB5048824.1"/>
    <property type="molecule type" value="Genomic_DNA"/>
</dbReference>
<reference evidence="4 5" key="1">
    <citation type="submission" date="2020-08" db="EMBL/GenBank/DDBJ databases">
        <title>Genomic Encyclopedia of Type Strains, Phase IV (KMG-IV): sequencing the most valuable type-strain genomes for metagenomic binning, comparative biology and taxonomic classification.</title>
        <authorList>
            <person name="Goeker M."/>
        </authorList>
    </citation>
    <scope>NUCLEOTIDE SEQUENCE [LARGE SCALE GENOMIC DNA]</scope>
    <source>
        <strain evidence="4 5">DSM 12706</strain>
    </source>
</reference>
<evidence type="ECO:0000313" key="4">
    <source>
        <dbReference type="EMBL" id="MBB5048824.1"/>
    </source>
</evidence>
<dbReference type="PANTHER" id="PTHR41259">
    <property type="entry name" value="DOUBLE-STRAND BREAK REPAIR RAD50 ATPASE, PUTATIVE-RELATED"/>
    <property type="match status" value="1"/>
</dbReference>
<dbReference type="Pfam" id="PF13514">
    <property type="entry name" value="AAA_27"/>
    <property type="match status" value="1"/>
</dbReference>
<dbReference type="SUPFAM" id="SSF52540">
    <property type="entry name" value="P-loop containing nucleoside triphosphate hydrolases"/>
    <property type="match status" value="1"/>
</dbReference>
<keyword evidence="1" id="KW-0175">Coiled coil</keyword>
<dbReference type="AlphaFoldDB" id="A0A7W7Z6F0"/>
<protein>
    <submittedName>
        <fullName evidence="4">Uncharacterized protein YhaN</fullName>
    </submittedName>
</protein>
<proteinExistence type="predicted"/>
<dbReference type="InterPro" id="IPR038734">
    <property type="entry name" value="YhaN_AAA"/>
</dbReference>
<dbReference type="Proteomes" id="UP000542353">
    <property type="component" value="Unassembled WGS sequence"/>
</dbReference>
<evidence type="ECO:0000256" key="1">
    <source>
        <dbReference type="SAM" id="Coils"/>
    </source>
</evidence>
<dbReference type="Gene3D" id="3.40.50.300">
    <property type="entry name" value="P-loop containing nucleotide triphosphate hydrolases"/>
    <property type="match status" value="2"/>
</dbReference>
<sequence>MRIERLAFERYGRFTDRTLSFDAAAALHVVLGANEAGKTSALSAIGDLLFGFGGRTDYDFLHESRSLRIGGSFRHSDGRLFEARRRKGNKNTLIDCNDQPLPDDLLAPLLAGLSREAFGREFGLTAEALREGGHELLNAGGRLAETLAASSAGMASLSQTRARLQSQADELFMPRKSGSKPFYLAAERRDNADRALRDAIVTREAVTQAETAVREARQKLEALNAAHAEIGGTLALWQRTLRVRSHLARLDGIAAELAALADLPAVAAPSLTEWRAALDTHAALERELAALEAAAAADAAEIAAMAVDQTLLAEAATIDALRERLGAVRKALEDLPKRRQAQDSAQAQLDEAAQRLGLASHRDVLAQLPSDPALAQAREAIAQTARAEQAITDAETRCARAQQERDAFATEQVEATAVVDIDQLRQRFDALGEIPAQADRLRRDRASLQSETEALVAASAALDPSPGAPDRLRALPAPDHATIATFARAAEAADAEIKRLAEALAATDAAIAATEAELARLSQAGVVPTRADLIRARDDRDQHFSGLRAALSADRNVVERQLDAAEHASQNIDRVTDLLLSDTERATRHEDAQQRLAASREERARQHDKLSGLQARRAELDTAWRGTWAASRLQPRSPAEMLRWRERFDELLKRLERCDAQRAALEALTAALEQGKLAVAGFLDSSGGVADRTLAADLLYREAKARFEALQGAWADARARAVAKTRIERDLSEATAARDAAQSALARHRAAWPAAMAGIGQGRDATPVQAAAALAVWQSVAVPKAAYQLEGHRVTAIEADLAAFDADVFGVVDRVAPALRAESAQQSLARLVDKLDATRRDAATCRRLHEAAVKRAASRNALLARRAATELLLDDARHAFGVAEITELALPFERALARQRLAADQEALRRDLYDIADGRDDAALRQERGGLDLDRLPGDIDRETLRQTQLLDDIAAASATLHQAQADCAALTKGRDAAAQAAERAEANAELLSIAERWLLRAAAARLASRAIERHRAMVQDPLIARASSLFATATGAAFAGLGIDYGDDDQPVLVARRCDGSQVAVAGLSEGSRDQLFLALRLALLERRSSESIPFIGDDLLTSFDEPRTLATLRLLAEAGRQRQIILFTHHRHVAELAKALNDHPVELIEL</sequence>
<evidence type="ECO:0000259" key="3">
    <source>
        <dbReference type="Pfam" id="PF13514"/>
    </source>
</evidence>
<evidence type="ECO:0000256" key="2">
    <source>
        <dbReference type="SAM" id="MobiDB-lite"/>
    </source>
</evidence>
<feature type="region of interest" description="Disordered" evidence="2">
    <location>
        <begin position="586"/>
        <end position="612"/>
    </location>
</feature>
<dbReference type="PANTHER" id="PTHR41259:SF1">
    <property type="entry name" value="DOUBLE-STRAND BREAK REPAIR RAD50 ATPASE, PUTATIVE-RELATED"/>
    <property type="match status" value="1"/>
</dbReference>
<feature type="domain" description="YhaN AAA" evidence="3">
    <location>
        <begin position="1"/>
        <end position="205"/>
    </location>
</feature>
<comment type="caution">
    <text evidence="4">The sequence shown here is derived from an EMBL/GenBank/DDBJ whole genome shotgun (WGS) entry which is preliminary data.</text>
</comment>
<gene>
    <name evidence="4" type="ORF">HNR60_003594</name>
</gene>
<evidence type="ECO:0000313" key="5">
    <source>
        <dbReference type="Proteomes" id="UP000542353"/>
    </source>
</evidence>
<feature type="coiled-coil region" evidence="1">
    <location>
        <begin position="377"/>
        <end position="411"/>
    </location>
</feature>
<keyword evidence="5" id="KW-1185">Reference proteome</keyword>
<dbReference type="RefSeq" id="WP_184260004.1">
    <property type="nucleotide sequence ID" value="NZ_JACHIH010000026.1"/>
</dbReference>
<accession>A0A7W7Z6F0</accession>
<feature type="coiled-coil region" evidence="1">
    <location>
        <begin position="490"/>
        <end position="524"/>
    </location>
</feature>
<dbReference type="InterPro" id="IPR027417">
    <property type="entry name" value="P-loop_NTPase"/>
</dbReference>